<dbReference type="EMBL" id="SOHJ01000007">
    <property type="protein sequence ID" value="TFD60954.1"/>
    <property type="molecule type" value="Genomic_DNA"/>
</dbReference>
<protein>
    <submittedName>
        <fullName evidence="3">Uncharacterized protein</fullName>
    </submittedName>
</protein>
<dbReference type="Proteomes" id="UP000298170">
    <property type="component" value="Unassembled WGS sequence"/>
</dbReference>
<comment type="caution">
    <text evidence="3">The sequence shown here is derived from an EMBL/GenBank/DDBJ whole genome shotgun (WGS) entry which is preliminary data.</text>
</comment>
<organism evidence="3 4">
    <name type="scientific">Cryobacterium suzukii</name>
    <dbReference type="NCBI Taxonomy" id="1259198"/>
    <lineage>
        <taxon>Bacteria</taxon>
        <taxon>Bacillati</taxon>
        <taxon>Actinomycetota</taxon>
        <taxon>Actinomycetes</taxon>
        <taxon>Micrococcales</taxon>
        <taxon>Microbacteriaceae</taxon>
        <taxon>Cryobacterium</taxon>
    </lineage>
</organism>
<evidence type="ECO:0000256" key="2">
    <source>
        <dbReference type="SAM" id="SignalP"/>
    </source>
</evidence>
<name>A0A4R9AFS1_9MICO</name>
<keyword evidence="4" id="KW-1185">Reference proteome</keyword>
<evidence type="ECO:0000256" key="1">
    <source>
        <dbReference type="SAM" id="MobiDB-lite"/>
    </source>
</evidence>
<reference evidence="3 4" key="1">
    <citation type="submission" date="2019-03" db="EMBL/GenBank/DDBJ databases">
        <title>Genomics of glacier-inhabiting Cryobacterium strains.</title>
        <authorList>
            <person name="Liu Q."/>
            <person name="Xin Y.-H."/>
        </authorList>
    </citation>
    <scope>NUCLEOTIDE SEQUENCE [LARGE SCALE GENOMIC DNA]</scope>
    <source>
        <strain evidence="3 4">Sr39</strain>
    </source>
</reference>
<evidence type="ECO:0000313" key="3">
    <source>
        <dbReference type="EMBL" id="TFD60954.1"/>
    </source>
</evidence>
<feature type="compositionally biased region" description="Low complexity" evidence="1">
    <location>
        <begin position="41"/>
        <end position="55"/>
    </location>
</feature>
<gene>
    <name evidence="3" type="ORF">E3T39_07550</name>
</gene>
<accession>A0A4R9AFS1</accession>
<sequence>MNTTTKHTNVRKITALGITGAAASALIIGGFVAPAQAFDGDSTSTTTSTSTDSSSEQNRLDVIGDLFNLSGNDSTGNGVLGNDTSVGGVGNGGILNGGVVNDSLNSDIGDVASGNEVGNDASVGSGNDVVAPIEAPVTAPIDAPVDAPVDAGNGTDVGGVDIENIDGSVDSIVNDVLGDLGLGLGR</sequence>
<feature type="signal peptide" evidence="2">
    <location>
        <begin position="1"/>
        <end position="37"/>
    </location>
</feature>
<feature type="region of interest" description="Disordered" evidence="1">
    <location>
        <begin position="38"/>
        <end position="57"/>
    </location>
</feature>
<dbReference type="OrthoDB" id="5125576at2"/>
<dbReference type="AlphaFoldDB" id="A0A4R9AFS1"/>
<evidence type="ECO:0000313" key="4">
    <source>
        <dbReference type="Proteomes" id="UP000298170"/>
    </source>
</evidence>
<dbReference type="RefSeq" id="WP_134514103.1">
    <property type="nucleotide sequence ID" value="NZ_SOHJ01000007.1"/>
</dbReference>
<feature type="chain" id="PRO_5020476881" evidence="2">
    <location>
        <begin position="38"/>
        <end position="186"/>
    </location>
</feature>
<proteinExistence type="predicted"/>
<keyword evidence="2" id="KW-0732">Signal</keyword>